<comment type="subcellular location">
    <subcellularLocation>
        <location evidence="1">Cell projection</location>
        <location evidence="1">Dendrite</location>
    </subcellularLocation>
    <subcellularLocation>
        <location evidence="3">Cell projection</location>
        <location evidence="3">Growth cone</location>
    </subcellularLocation>
    <subcellularLocation>
        <location evidence="2">Nucleus speckle</location>
    </subcellularLocation>
</comment>
<dbReference type="GO" id="GO:0048813">
    <property type="term" value="P:dendrite morphogenesis"/>
    <property type="evidence" value="ECO:0007669"/>
    <property type="project" value="TreeGrafter"/>
</dbReference>
<dbReference type="GO" id="GO:0030425">
    <property type="term" value="C:dendrite"/>
    <property type="evidence" value="ECO:0007669"/>
    <property type="project" value="UniProtKB-SubCell"/>
</dbReference>
<dbReference type="SUPFAM" id="SSF51230">
    <property type="entry name" value="Single hybrid motif"/>
    <property type="match status" value="1"/>
</dbReference>
<dbReference type="Gene3D" id="2.40.50.100">
    <property type="match status" value="1"/>
</dbReference>
<dbReference type="GO" id="GO:0016607">
    <property type="term" value="C:nuclear speck"/>
    <property type="evidence" value="ECO:0007669"/>
    <property type="project" value="UniProtKB-SubCell"/>
</dbReference>
<feature type="region of interest" description="Disordered" evidence="10">
    <location>
        <begin position="1"/>
        <end position="21"/>
    </location>
</feature>
<dbReference type="GO" id="GO:0003785">
    <property type="term" value="F:actin monomer binding"/>
    <property type="evidence" value="ECO:0007669"/>
    <property type="project" value="TreeGrafter"/>
</dbReference>
<evidence type="ECO:0000313" key="12">
    <source>
        <dbReference type="Proteomes" id="UP000507470"/>
    </source>
</evidence>
<dbReference type="Pfam" id="PF01597">
    <property type="entry name" value="GCV_H"/>
    <property type="match status" value="1"/>
</dbReference>
<reference evidence="11 12" key="1">
    <citation type="submission" date="2020-06" db="EMBL/GenBank/DDBJ databases">
        <authorList>
            <person name="Li R."/>
            <person name="Bekaert M."/>
        </authorList>
    </citation>
    <scope>NUCLEOTIDE SEQUENCE [LARGE SCALE GENOMIC DNA]</scope>
    <source>
        <strain evidence="12">wild</strain>
    </source>
</reference>
<gene>
    <name evidence="11" type="ORF">MCOR_26738</name>
</gene>
<dbReference type="InterPro" id="IPR039169">
    <property type="entry name" value="Abitram"/>
</dbReference>
<evidence type="ECO:0000256" key="3">
    <source>
        <dbReference type="ARBA" id="ARBA00004624"/>
    </source>
</evidence>
<evidence type="ECO:0000256" key="4">
    <source>
        <dbReference type="ARBA" id="ARBA00010764"/>
    </source>
</evidence>
<organism evidence="11 12">
    <name type="scientific">Mytilus coruscus</name>
    <name type="common">Sea mussel</name>
    <dbReference type="NCBI Taxonomy" id="42192"/>
    <lineage>
        <taxon>Eukaryota</taxon>
        <taxon>Metazoa</taxon>
        <taxon>Spiralia</taxon>
        <taxon>Lophotrochozoa</taxon>
        <taxon>Mollusca</taxon>
        <taxon>Bivalvia</taxon>
        <taxon>Autobranchia</taxon>
        <taxon>Pteriomorphia</taxon>
        <taxon>Mytilida</taxon>
        <taxon>Mytiloidea</taxon>
        <taxon>Mytilidae</taxon>
        <taxon>Mytilinae</taxon>
        <taxon>Mytilus</taxon>
    </lineage>
</organism>
<comment type="similarity">
    <text evidence="4">Belongs to the ABITRAM family.</text>
</comment>
<dbReference type="OrthoDB" id="48130at2759"/>
<evidence type="ECO:0000256" key="1">
    <source>
        <dbReference type="ARBA" id="ARBA00004279"/>
    </source>
</evidence>
<evidence type="ECO:0000256" key="2">
    <source>
        <dbReference type="ARBA" id="ARBA00004324"/>
    </source>
</evidence>
<protein>
    <recommendedName>
        <fullName evidence="5">Protein Abitram</fullName>
    </recommendedName>
    <alternativeName>
        <fullName evidence="8">Actin-binding transcription modulator</fullName>
    </alternativeName>
    <alternativeName>
        <fullName evidence="9">Protein Simiate</fullName>
    </alternativeName>
</protein>
<keyword evidence="6" id="KW-0539">Nucleus</keyword>
<dbReference type="GO" id="GO:0030426">
    <property type="term" value="C:growth cone"/>
    <property type="evidence" value="ECO:0007669"/>
    <property type="project" value="UniProtKB-SubCell"/>
</dbReference>
<evidence type="ECO:0000256" key="10">
    <source>
        <dbReference type="SAM" id="MobiDB-lite"/>
    </source>
</evidence>
<evidence type="ECO:0000313" key="11">
    <source>
        <dbReference type="EMBL" id="CAC5391744.1"/>
    </source>
</evidence>
<evidence type="ECO:0000256" key="8">
    <source>
        <dbReference type="ARBA" id="ARBA00030463"/>
    </source>
</evidence>
<dbReference type="GO" id="GO:0032433">
    <property type="term" value="C:filopodium tip"/>
    <property type="evidence" value="ECO:0007669"/>
    <property type="project" value="TreeGrafter"/>
</dbReference>
<dbReference type="GO" id="GO:0051015">
    <property type="term" value="F:actin filament binding"/>
    <property type="evidence" value="ECO:0007669"/>
    <property type="project" value="TreeGrafter"/>
</dbReference>
<proteinExistence type="inferred from homology"/>
<dbReference type="EMBL" id="CACVKT020004826">
    <property type="protein sequence ID" value="CAC5391744.1"/>
    <property type="molecule type" value="Genomic_DNA"/>
</dbReference>
<dbReference type="PANTHER" id="PTHR13651">
    <property type="entry name" value="PROTEIN ABITRAM"/>
    <property type="match status" value="1"/>
</dbReference>
<dbReference type="GO" id="GO:0030833">
    <property type="term" value="P:regulation of actin filament polymerization"/>
    <property type="evidence" value="ECO:0007669"/>
    <property type="project" value="TreeGrafter"/>
</dbReference>
<keyword evidence="7" id="KW-0966">Cell projection</keyword>
<accession>A0A6J8C9G7</accession>
<name>A0A6J8C9G7_MYTCO</name>
<dbReference type="GO" id="GO:0030027">
    <property type="term" value="C:lamellipodium"/>
    <property type="evidence" value="ECO:0007669"/>
    <property type="project" value="TreeGrafter"/>
</dbReference>
<keyword evidence="12" id="KW-1185">Reference proteome</keyword>
<dbReference type="FunFam" id="2.40.50.100:FF:000048">
    <property type="entry name" value="Protein Abitram"/>
    <property type="match status" value="1"/>
</dbReference>
<evidence type="ECO:0000256" key="6">
    <source>
        <dbReference type="ARBA" id="ARBA00023242"/>
    </source>
</evidence>
<evidence type="ECO:0000256" key="9">
    <source>
        <dbReference type="ARBA" id="ARBA00030786"/>
    </source>
</evidence>
<dbReference type="Proteomes" id="UP000507470">
    <property type="component" value="Unassembled WGS sequence"/>
</dbReference>
<dbReference type="InterPro" id="IPR033753">
    <property type="entry name" value="GCV_H/Fam206"/>
</dbReference>
<dbReference type="AlphaFoldDB" id="A0A6J8C9G7"/>
<sequence>METNIEHLPNDQSETRNGSDKTHLSVVERYYKPKYILDCQANEDEDLCILTHSNRICIITLAPTHPVVRDKKTIKQISFKVGGIDRLNNKVSGKGKRGAQELNAGSPICKIACVDGEEFTVYSGIKGQLIEVNECLIQNPELILKKPLTEGYVAIVLPKLKDHEHVLKKLKTEEEYRQRRVHLSDAGGS</sequence>
<dbReference type="InterPro" id="IPR011053">
    <property type="entry name" value="Single_hybrid_motif"/>
</dbReference>
<evidence type="ECO:0000256" key="5">
    <source>
        <dbReference type="ARBA" id="ARBA00019325"/>
    </source>
</evidence>
<dbReference type="PANTHER" id="PTHR13651:SF0">
    <property type="entry name" value="PROTEIN ABITRAM"/>
    <property type="match status" value="1"/>
</dbReference>
<dbReference type="GO" id="GO:0051489">
    <property type="term" value="P:regulation of filopodium assembly"/>
    <property type="evidence" value="ECO:0007669"/>
    <property type="project" value="TreeGrafter"/>
</dbReference>
<evidence type="ECO:0000256" key="7">
    <source>
        <dbReference type="ARBA" id="ARBA00023273"/>
    </source>
</evidence>